<dbReference type="Pfam" id="PF04519">
    <property type="entry name" value="Bactofilin"/>
    <property type="match status" value="1"/>
</dbReference>
<sequence length="148" mass="15952">MRRKVKPKAINIEKYGDRTTLIANGATVNGDLQFEGALQIEGRVIGNVTAAEGLVRIADNGYVEGEIRSPHIIINGKVTGDVHSSEHLELAAQAEVNGNVFYKLIEMVMGAQVNGSLEYSPEPQVASAPAARQEQERMEIAAEADPLL</sequence>
<dbReference type="AlphaFoldDB" id="A0A3P3VNG2"/>
<gene>
    <name evidence="3" type="ORF">D0544_16725</name>
</gene>
<feature type="region of interest" description="Disordered" evidence="2">
    <location>
        <begin position="119"/>
        <end position="148"/>
    </location>
</feature>
<name>A0A3P3VNG2_9GAMM</name>
<proteinExistence type="inferred from homology"/>
<evidence type="ECO:0000313" key="4">
    <source>
        <dbReference type="Proteomes" id="UP000280792"/>
    </source>
</evidence>
<accession>A0A3P3VNG2</accession>
<keyword evidence="4" id="KW-1185">Reference proteome</keyword>
<comment type="similarity">
    <text evidence="1">Belongs to the bactofilin family.</text>
</comment>
<dbReference type="EMBL" id="QWEZ01000002">
    <property type="protein sequence ID" value="RRJ83458.1"/>
    <property type="molecule type" value="Genomic_DNA"/>
</dbReference>
<evidence type="ECO:0000256" key="2">
    <source>
        <dbReference type="SAM" id="MobiDB-lite"/>
    </source>
</evidence>
<reference evidence="3 4" key="1">
    <citation type="submission" date="2018-08" db="EMBL/GenBank/DDBJ databases">
        <authorList>
            <person name="Khan S.A."/>
        </authorList>
    </citation>
    <scope>NUCLEOTIDE SEQUENCE [LARGE SCALE GENOMIC DNA]</scope>
    <source>
        <strain evidence="3 4">GTF-13</strain>
    </source>
</reference>
<dbReference type="PANTHER" id="PTHR35024:SF4">
    <property type="entry name" value="POLYMER-FORMING CYTOSKELETAL PROTEIN"/>
    <property type="match status" value="1"/>
</dbReference>
<dbReference type="PANTHER" id="PTHR35024">
    <property type="entry name" value="HYPOTHETICAL CYTOSOLIC PROTEIN"/>
    <property type="match status" value="1"/>
</dbReference>
<protein>
    <submittedName>
        <fullName evidence="3">Polymer-forming cytoskeletal protein</fullName>
    </submittedName>
</protein>
<dbReference type="RefSeq" id="WP_125018181.1">
    <property type="nucleotide sequence ID" value="NZ_QWEZ01000002.1"/>
</dbReference>
<dbReference type="InterPro" id="IPR007607">
    <property type="entry name" value="BacA/B"/>
</dbReference>
<organism evidence="3 4">
    <name type="scientific">Aestuariirhabdus litorea</name>
    <dbReference type="NCBI Taxonomy" id="2528527"/>
    <lineage>
        <taxon>Bacteria</taxon>
        <taxon>Pseudomonadati</taxon>
        <taxon>Pseudomonadota</taxon>
        <taxon>Gammaproteobacteria</taxon>
        <taxon>Oceanospirillales</taxon>
        <taxon>Aestuariirhabdaceae</taxon>
        <taxon>Aestuariirhabdus</taxon>
    </lineage>
</organism>
<evidence type="ECO:0000313" key="3">
    <source>
        <dbReference type="EMBL" id="RRJ83458.1"/>
    </source>
</evidence>
<dbReference type="Proteomes" id="UP000280792">
    <property type="component" value="Unassembled WGS sequence"/>
</dbReference>
<reference evidence="3 4" key="2">
    <citation type="submission" date="2018-12" db="EMBL/GenBank/DDBJ databases">
        <title>Simiduia agarivorans gen. nov., sp. nov., a marine, agarolytic bacterium isolated from shallow coastal water from Keelung, Taiwan.</title>
        <authorList>
            <person name="Shieh W.Y."/>
        </authorList>
    </citation>
    <scope>NUCLEOTIDE SEQUENCE [LARGE SCALE GENOMIC DNA]</scope>
    <source>
        <strain evidence="3 4">GTF-13</strain>
    </source>
</reference>
<evidence type="ECO:0000256" key="1">
    <source>
        <dbReference type="ARBA" id="ARBA00044755"/>
    </source>
</evidence>
<comment type="caution">
    <text evidence="3">The sequence shown here is derived from an EMBL/GenBank/DDBJ whole genome shotgun (WGS) entry which is preliminary data.</text>
</comment>